<sequence length="125" mass="14405">MWSPGVEKMLELAETYPQTFSSLLTLPVRQKKSNNHRFSSVTGRHIDSKPPHLANLTLAKFTFGIRVATDHRVYAWRFEFKLGSPLMAARRTTQLPGDIRALYKPIRTQCESPFQPFCLCYPLFC</sequence>
<keyword evidence="2" id="KW-1185">Reference proteome</keyword>
<gene>
    <name evidence="1" type="ORF">E2C01_009103</name>
</gene>
<accession>A0A5B7D2K5</accession>
<evidence type="ECO:0000313" key="2">
    <source>
        <dbReference type="Proteomes" id="UP000324222"/>
    </source>
</evidence>
<dbReference type="Proteomes" id="UP000324222">
    <property type="component" value="Unassembled WGS sequence"/>
</dbReference>
<name>A0A5B7D2K5_PORTR</name>
<protein>
    <submittedName>
        <fullName evidence="1">Uncharacterized protein</fullName>
    </submittedName>
</protein>
<comment type="caution">
    <text evidence="1">The sequence shown here is derived from an EMBL/GenBank/DDBJ whole genome shotgun (WGS) entry which is preliminary data.</text>
</comment>
<dbReference type="AlphaFoldDB" id="A0A5B7D2K5"/>
<proteinExistence type="predicted"/>
<organism evidence="1 2">
    <name type="scientific">Portunus trituberculatus</name>
    <name type="common">Swimming crab</name>
    <name type="synonym">Neptunus trituberculatus</name>
    <dbReference type="NCBI Taxonomy" id="210409"/>
    <lineage>
        <taxon>Eukaryota</taxon>
        <taxon>Metazoa</taxon>
        <taxon>Ecdysozoa</taxon>
        <taxon>Arthropoda</taxon>
        <taxon>Crustacea</taxon>
        <taxon>Multicrustacea</taxon>
        <taxon>Malacostraca</taxon>
        <taxon>Eumalacostraca</taxon>
        <taxon>Eucarida</taxon>
        <taxon>Decapoda</taxon>
        <taxon>Pleocyemata</taxon>
        <taxon>Brachyura</taxon>
        <taxon>Eubrachyura</taxon>
        <taxon>Portunoidea</taxon>
        <taxon>Portunidae</taxon>
        <taxon>Portuninae</taxon>
        <taxon>Portunus</taxon>
    </lineage>
</organism>
<evidence type="ECO:0000313" key="1">
    <source>
        <dbReference type="EMBL" id="MPC16282.1"/>
    </source>
</evidence>
<reference evidence="1 2" key="1">
    <citation type="submission" date="2019-05" db="EMBL/GenBank/DDBJ databases">
        <title>Another draft genome of Portunus trituberculatus and its Hox gene families provides insights of decapod evolution.</title>
        <authorList>
            <person name="Jeong J.-H."/>
            <person name="Song I."/>
            <person name="Kim S."/>
            <person name="Choi T."/>
            <person name="Kim D."/>
            <person name="Ryu S."/>
            <person name="Kim W."/>
        </authorList>
    </citation>
    <scope>NUCLEOTIDE SEQUENCE [LARGE SCALE GENOMIC DNA]</scope>
    <source>
        <tissue evidence="1">Muscle</tissue>
    </source>
</reference>
<dbReference type="EMBL" id="VSRR010000493">
    <property type="protein sequence ID" value="MPC16282.1"/>
    <property type="molecule type" value="Genomic_DNA"/>
</dbReference>